<dbReference type="Proteomes" id="UP000008810">
    <property type="component" value="Chromosome 2"/>
</dbReference>
<feature type="domain" description="Reverse transcriptase zinc-binding" evidence="1">
    <location>
        <begin position="3"/>
        <end position="39"/>
    </location>
</feature>
<evidence type="ECO:0000313" key="2">
    <source>
        <dbReference type="EMBL" id="PNT71542.1"/>
    </source>
</evidence>
<dbReference type="FunCoup" id="A0A2K2DBA3">
    <property type="interactions" value="237"/>
</dbReference>
<evidence type="ECO:0000313" key="3">
    <source>
        <dbReference type="EnsemblPlants" id="PNT71542"/>
    </source>
</evidence>
<organism evidence="2">
    <name type="scientific">Brachypodium distachyon</name>
    <name type="common">Purple false brome</name>
    <name type="synonym">Trachynia distachya</name>
    <dbReference type="NCBI Taxonomy" id="15368"/>
    <lineage>
        <taxon>Eukaryota</taxon>
        <taxon>Viridiplantae</taxon>
        <taxon>Streptophyta</taxon>
        <taxon>Embryophyta</taxon>
        <taxon>Tracheophyta</taxon>
        <taxon>Spermatophyta</taxon>
        <taxon>Magnoliopsida</taxon>
        <taxon>Liliopsida</taxon>
        <taxon>Poales</taxon>
        <taxon>Poaceae</taxon>
        <taxon>BOP clade</taxon>
        <taxon>Pooideae</taxon>
        <taxon>Stipodae</taxon>
        <taxon>Brachypodieae</taxon>
        <taxon>Brachypodium</taxon>
    </lineage>
</organism>
<gene>
    <name evidence="2" type="ORF">BRADI_2g30841v3</name>
</gene>
<evidence type="ECO:0000313" key="4">
    <source>
        <dbReference type="Proteomes" id="UP000008810"/>
    </source>
</evidence>
<dbReference type="AlphaFoldDB" id="A0A2K2DBA3"/>
<protein>
    <recommendedName>
        <fullName evidence="1">Reverse transcriptase zinc-binding domain-containing protein</fullName>
    </recommendedName>
</protein>
<name>A0A2K2DBA3_BRADI</name>
<accession>A0A2K2DBA3</accession>
<dbReference type="EnsemblPlants" id="PNT71542">
    <property type="protein sequence ID" value="PNT71542"/>
    <property type="gene ID" value="BRADI_2g30841v3"/>
</dbReference>
<sequence length="129" mass="15423">MQQKRGLHLQSCMCTLCNLQILETRNHLFFECPFALSCWRYLCPDFDQCNTVHGNIHSLKTKLKVPFHMEIMILAAWSIWKIRNEFILKGITLSLYRCQRLFKEELNLMFHRAKRKNYHALASCMDRSI</sequence>
<reference evidence="2" key="2">
    <citation type="submission" date="2017-06" db="EMBL/GenBank/DDBJ databases">
        <title>WGS assembly of Brachypodium distachyon.</title>
        <authorList>
            <consortium name="The International Brachypodium Initiative"/>
            <person name="Lucas S."/>
            <person name="Harmon-Smith M."/>
            <person name="Lail K."/>
            <person name="Tice H."/>
            <person name="Grimwood J."/>
            <person name="Bruce D."/>
            <person name="Barry K."/>
            <person name="Shu S."/>
            <person name="Lindquist E."/>
            <person name="Wang M."/>
            <person name="Pitluck S."/>
            <person name="Vogel J.P."/>
            <person name="Garvin D.F."/>
            <person name="Mockler T.C."/>
            <person name="Schmutz J."/>
            <person name="Rokhsar D."/>
            <person name="Bevan M.W."/>
        </authorList>
    </citation>
    <scope>NUCLEOTIDE SEQUENCE</scope>
    <source>
        <strain evidence="2">Bd21</strain>
    </source>
</reference>
<dbReference type="Pfam" id="PF13966">
    <property type="entry name" value="zf-RVT"/>
    <property type="match status" value="1"/>
</dbReference>
<reference evidence="2 3" key="1">
    <citation type="journal article" date="2010" name="Nature">
        <title>Genome sequencing and analysis of the model grass Brachypodium distachyon.</title>
        <authorList>
            <consortium name="International Brachypodium Initiative"/>
        </authorList>
    </citation>
    <scope>NUCLEOTIDE SEQUENCE [LARGE SCALE GENOMIC DNA]</scope>
    <source>
        <strain evidence="2 3">Bd21</strain>
    </source>
</reference>
<dbReference type="InParanoid" id="A0A2K2DBA3"/>
<keyword evidence="4" id="KW-1185">Reference proteome</keyword>
<proteinExistence type="predicted"/>
<evidence type="ECO:0000259" key="1">
    <source>
        <dbReference type="Pfam" id="PF13966"/>
    </source>
</evidence>
<dbReference type="OrthoDB" id="690579at2759"/>
<dbReference type="InterPro" id="IPR026960">
    <property type="entry name" value="RVT-Znf"/>
</dbReference>
<reference evidence="3" key="3">
    <citation type="submission" date="2018-08" db="UniProtKB">
        <authorList>
            <consortium name="EnsemblPlants"/>
        </authorList>
    </citation>
    <scope>IDENTIFICATION</scope>
    <source>
        <strain evidence="3">cv. Bd21</strain>
    </source>
</reference>
<dbReference type="EMBL" id="CM000881">
    <property type="protein sequence ID" value="PNT71542.1"/>
    <property type="molecule type" value="Genomic_DNA"/>
</dbReference>
<dbReference type="Gramene" id="PNT71542">
    <property type="protein sequence ID" value="PNT71542"/>
    <property type="gene ID" value="BRADI_2g30841v3"/>
</dbReference>